<reference evidence="2" key="1">
    <citation type="submission" date="2021-02" db="EMBL/GenBank/DDBJ databases">
        <authorList>
            <person name="Nowell W R."/>
        </authorList>
    </citation>
    <scope>NUCLEOTIDE SEQUENCE</scope>
</reference>
<feature type="non-terminal residue" evidence="2">
    <location>
        <position position="1"/>
    </location>
</feature>
<accession>A0A8S2MEL2</accession>
<evidence type="ECO:0000313" key="1">
    <source>
        <dbReference type="EMBL" id="CAF1688679.1"/>
    </source>
</evidence>
<dbReference type="EMBL" id="CAJNOK010086765">
    <property type="protein sequence ID" value="CAF1688679.1"/>
    <property type="molecule type" value="Genomic_DNA"/>
</dbReference>
<gene>
    <name evidence="1" type="ORF">OVA965_LOCUS46280</name>
    <name evidence="2" type="ORF">TMI583_LOCUS22163</name>
</gene>
<dbReference type="AlphaFoldDB" id="A0A8S2MEL2"/>
<dbReference type="Proteomes" id="UP000677228">
    <property type="component" value="Unassembled WGS sequence"/>
</dbReference>
<sequence>LQDYLNGKNPEQGMIGDESGHSINCVFWGGKSNTTTMKMSRIIPLKQH</sequence>
<proteinExistence type="predicted"/>
<dbReference type="Proteomes" id="UP000682733">
    <property type="component" value="Unassembled WGS sequence"/>
</dbReference>
<organism evidence="2 3">
    <name type="scientific">Didymodactylos carnosus</name>
    <dbReference type="NCBI Taxonomy" id="1234261"/>
    <lineage>
        <taxon>Eukaryota</taxon>
        <taxon>Metazoa</taxon>
        <taxon>Spiralia</taxon>
        <taxon>Gnathifera</taxon>
        <taxon>Rotifera</taxon>
        <taxon>Eurotatoria</taxon>
        <taxon>Bdelloidea</taxon>
        <taxon>Philodinida</taxon>
        <taxon>Philodinidae</taxon>
        <taxon>Didymodactylos</taxon>
    </lineage>
</organism>
<dbReference type="EMBL" id="CAJOBA010030123">
    <property type="protein sequence ID" value="CAF3953350.1"/>
    <property type="molecule type" value="Genomic_DNA"/>
</dbReference>
<evidence type="ECO:0000313" key="3">
    <source>
        <dbReference type="Proteomes" id="UP000682733"/>
    </source>
</evidence>
<evidence type="ECO:0000313" key="2">
    <source>
        <dbReference type="EMBL" id="CAF3953350.1"/>
    </source>
</evidence>
<comment type="caution">
    <text evidence="2">The sequence shown here is derived from an EMBL/GenBank/DDBJ whole genome shotgun (WGS) entry which is preliminary data.</text>
</comment>
<name>A0A8S2MEL2_9BILA</name>
<protein>
    <submittedName>
        <fullName evidence="2">Uncharacterized protein</fullName>
    </submittedName>
</protein>